<protein>
    <submittedName>
        <fullName evidence="1">Uncharacterized protein</fullName>
    </submittedName>
</protein>
<dbReference type="Proteomes" id="UP000198809">
    <property type="component" value="Unassembled WGS sequence"/>
</dbReference>
<gene>
    <name evidence="1" type="ORF">SAMN04487895_101596</name>
</gene>
<dbReference type="AlphaFoldDB" id="A0A1H8GPD8"/>
<proteinExistence type="predicted"/>
<sequence>MDTKIINSEINKIIGSNDFKEMIASVSHKLFSPIDGNLFSEDDDLRLIMTRIRDSFVAGLNYESCKWMLKIKAD</sequence>
<evidence type="ECO:0000313" key="2">
    <source>
        <dbReference type="Proteomes" id="UP000198809"/>
    </source>
</evidence>
<evidence type="ECO:0000313" key="1">
    <source>
        <dbReference type="EMBL" id="SEN45872.1"/>
    </source>
</evidence>
<name>A0A1H8GPD8_9BACL</name>
<organism evidence="1 2">
    <name type="scientific">Paenibacillus sophorae</name>
    <dbReference type="NCBI Taxonomy" id="1333845"/>
    <lineage>
        <taxon>Bacteria</taxon>
        <taxon>Bacillati</taxon>
        <taxon>Bacillota</taxon>
        <taxon>Bacilli</taxon>
        <taxon>Bacillales</taxon>
        <taxon>Paenibacillaceae</taxon>
        <taxon>Paenibacillus</taxon>
    </lineage>
</organism>
<dbReference type="EMBL" id="FODH01000001">
    <property type="protein sequence ID" value="SEN45872.1"/>
    <property type="molecule type" value="Genomic_DNA"/>
</dbReference>
<dbReference type="STRING" id="1333845.SAMN04487895_101596"/>
<accession>A0A1H8GPD8</accession>
<reference evidence="1 2" key="1">
    <citation type="submission" date="2016-10" db="EMBL/GenBank/DDBJ databases">
        <authorList>
            <person name="de Groot N.N."/>
        </authorList>
    </citation>
    <scope>NUCLEOTIDE SEQUENCE [LARGE SCALE GENOMIC DNA]</scope>
    <source>
        <strain evidence="1 2">CGMCC 1.10238</strain>
    </source>
</reference>